<proteinExistence type="predicted"/>
<dbReference type="AlphaFoldDB" id="A0A183KE41"/>
<feature type="region of interest" description="Disordered" evidence="1">
    <location>
        <begin position="23"/>
        <end position="91"/>
    </location>
</feature>
<feature type="compositionally biased region" description="Low complexity" evidence="1">
    <location>
        <begin position="30"/>
        <end position="47"/>
    </location>
</feature>
<evidence type="ECO:0000313" key="3">
    <source>
        <dbReference type="Proteomes" id="UP000279833"/>
    </source>
</evidence>
<accession>A0A183KE41</accession>
<protein>
    <submittedName>
        <fullName evidence="2 4">Uncharacterized protein</fullName>
    </submittedName>
</protein>
<evidence type="ECO:0000313" key="2">
    <source>
        <dbReference type="EMBL" id="VDP52081.1"/>
    </source>
</evidence>
<dbReference type="Proteomes" id="UP000279833">
    <property type="component" value="Unassembled WGS sequence"/>
</dbReference>
<reference evidence="2 3" key="2">
    <citation type="submission" date="2018-11" db="EMBL/GenBank/DDBJ databases">
        <authorList>
            <consortium name="Pathogen Informatics"/>
        </authorList>
    </citation>
    <scope>NUCLEOTIDE SEQUENCE [LARGE SCALE GENOMIC DNA]</scope>
    <source>
        <strain evidence="2">Dakar</strain>
        <strain evidence="3">Dakar, Senegal</strain>
    </source>
</reference>
<name>A0A183KE41_9TREM</name>
<dbReference type="WBParaSite" id="SCUD_0001328701-mRNA-1">
    <property type="protein sequence ID" value="SCUD_0001328701-mRNA-1"/>
    <property type="gene ID" value="SCUD_0001328701"/>
</dbReference>
<evidence type="ECO:0000313" key="4">
    <source>
        <dbReference type="WBParaSite" id="SCUD_0001328701-mRNA-1"/>
    </source>
</evidence>
<reference evidence="4" key="1">
    <citation type="submission" date="2016-06" db="UniProtKB">
        <authorList>
            <consortium name="WormBaseParasite"/>
        </authorList>
    </citation>
    <scope>IDENTIFICATION</scope>
</reference>
<evidence type="ECO:0000256" key="1">
    <source>
        <dbReference type="SAM" id="MobiDB-lite"/>
    </source>
</evidence>
<sequence length="131" mass="14564">MYPTEIEKSDHSVKQQQLISIRNVSHHHSSSPVSGSSSTGHSLASGSRKSDQHHHSYCNNGMMIAKTNVNDSKQSSNSSQSNSQCLQSQSNRLTMIETTPRCIDHIIIPNISDTRRTQVNKQCLIDEVFSL</sequence>
<dbReference type="STRING" id="6186.A0A183KE41"/>
<organism evidence="4">
    <name type="scientific">Schistosoma curassoni</name>
    <dbReference type="NCBI Taxonomy" id="6186"/>
    <lineage>
        <taxon>Eukaryota</taxon>
        <taxon>Metazoa</taxon>
        <taxon>Spiralia</taxon>
        <taxon>Lophotrochozoa</taxon>
        <taxon>Platyhelminthes</taxon>
        <taxon>Trematoda</taxon>
        <taxon>Digenea</taxon>
        <taxon>Strigeidida</taxon>
        <taxon>Schistosomatoidea</taxon>
        <taxon>Schistosomatidae</taxon>
        <taxon>Schistosoma</taxon>
    </lineage>
</organism>
<gene>
    <name evidence="2" type="ORF">SCUD_LOCUS13286</name>
</gene>
<feature type="compositionally biased region" description="Low complexity" evidence="1">
    <location>
        <begin position="68"/>
        <end position="91"/>
    </location>
</feature>
<keyword evidence="3" id="KW-1185">Reference proteome</keyword>
<dbReference type="EMBL" id="UZAK01035757">
    <property type="protein sequence ID" value="VDP52081.1"/>
    <property type="molecule type" value="Genomic_DNA"/>
</dbReference>